<gene>
    <name evidence="2" type="ordered locus">Acry_1703</name>
</gene>
<dbReference type="HOGENOM" id="CLU_2033042_0_0_5"/>
<dbReference type="Proteomes" id="UP000000245">
    <property type="component" value="Chromosome"/>
</dbReference>
<dbReference type="KEGG" id="acr:Acry_1703"/>
<reference evidence="2 3" key="1">
    <citation type="submission" date="2007-05" db="EMBL/GenBank/DDBJ databases">
        <title>Complete sequence of chromosome of Acidiphilium cryptum JF-5.</title>
        <authorList>
            <consortium name="US DOE Joint Genome Institute"/>
            <person name="Copeland A."/>
            <person name="Lucas S."/>
            <person name="Lapidus A."/>
            <person name="Barry K."/>
            <person name="Detter J.C."/>
            <person name="Glavina del Rio T."/>
            <person name="Hammon N."/>
            <person name="Israni S."/>
            <person name="Dalin E."/>
            <person name="Tice H."/>
            <person name="Pitluck S."/>
            <person name="Sims D."/>
            <person name="Brettin T."/>
            <person name="Bruce D."/>
            <person name="Han C."/>
            <person name="Schmutz J."/>
            <person name="Larimer F."/>
            <person name="Land M."/>
            <person name="Hauser L."/>
            <person name="Kyrpides N."/>
            <person name="Kim E."/>
            <person name="Magnuson T."/>
            <person name="Richardson P."/>
        </authorList>
    </citation>
    <scope>NUCLEOTIDE SEQUENCE [LARGE SCALE GENOMIC DNA]</scope>
    <source>
        <strain evidence="2 3">JF-5</strain>
    </source>
</reference>
<keyword evidence="3" id="KW-1185">Reference proteome</keyword>
<accession>A5FZ75</accession>
<dbReference type="STRING" id="349163.Acry_1703"/>
<name>A5FZ75_ACICJ</name>
<evidence type="ECO:0000313" key="3">
    <source>
        <dbReference type="Proteomes" id="UP000000245"/>
    </source>
</evidence>
<evidence type="ECO:0000313" key="2">
    <source>
        <dbReference type="EMBL" id="ABQ30907.1"/>
    </source>
</evidence>
<feature type="region of interest" description="Disordered" evidence="1">
    <location>
        <begin position="1"/>
        <end position="23"/>
    </location>
</feature>
<protein>
    <submittedName>
        <fullName evidence="2">Uncharacterized protein</fullName>
    </submittedName>
</protein>
<dbReference type="EMBL" id="CP000697">
    <property type="protein sequence ID" value="ABQ30907.1"/>
    <property type="molecule type" value="Genomic_DNA"/>
</dbReference>
<organism evidence="2 3">
    <name type="scientific">Acidiphilium cryptum (strain JF-5)</name>
    <dbReference type="NCBI Taxonomy" id="349163"/>
    <lineage>
        <taxon>Bacteria</taxon>
        <taxon>Pseudomonadati</taxon>
        <taxon>Pseudomonadota</taxon>
        <taxon>Alphaproteobacteria</taxon>
        <taxon>Acetobacterales</taxon>
        <taxon>Acidocellaceae</taxon>
        <taxon>Acidiphilium</taxon>
    </lineage>
</organism>
<proteinExistence type="predicted"/>
<sequence length="147" mass="15011">MPRRATVGFSGAGISRRRPEQEEGAKMRIGIRFGGAVAPGDAVLVQEGFAPPSGARVVGGFRAEEVRRFGHGIGCSCCVPRGAVAAALTRLFLDRARGTEDGSGDVVIVGDTNGEAAVRAAVAGDVLLRARFFFAPAAGEAAARDGG</sequence>
<evidence type="ECO:0000256" key="1">
    <source>
        <dbReference type="SAM" id="MobiDB-lite"/>
    </source>
</evidence>
<dbReference type="AlphaFoldDB" id="A5FZ75"/>